<feature type="domain" description="DUF7507" evidence="4">
    <location>
        <begin position="676"/>
        <end position="771"/>
    </location>
</feature>
<proteinExistence type="predicted"/>
<dbReference type="Pfam" id="PF24346">
    <property type="entry name" value="DUF7507"/>
    <property type="match status" value="2"/>
</dbReference>
<dbReference type="InterPro" id="IPR036179">
    <property type="entry name" value="Ig-like_dom_sf"/>
</dbReference>
<dbReference type="InterPro" id="IPR026341">
    <property type="entry name" value="T9SS_type_B"/>
</dbReference>
<dbReference type="NCBIfam" id="TIGR01451">
    <property type="entry name" value="B_ant_repeat"/>
    <property type="match status" value="1"/>
</dbReference>
<comment type="caution">
    <text evidence="5">The sequence shown here is derived from an EMBL/GenBank/DDBJ whole genome shotgun (WGS) entry which is preliminary data.</text>
</comment>
<dbReference type="Proteomes" id="UP000248198">
    <property type="component" value="Unassembled WGS sequence"/>
</dbReference>
<dbReference type="InterPro" id="IPR045828">
    <property type="entry name" value="PKD_Bacteroidetes"/>
</dbReference>
<feature type="domain" description="PKD-like" evidence="3">
    <location>
        <begin position="488"/>
        <end position="554"/>
    </location>
</feature>
<dbReference type="EMBL" id="QKLU01000007">
    <property type="protein sequence ID" value="PYF71386.1"/>
    <property type="molecule type" value="Genomic_DNA"/>
</dbReference>
<gene>
    <name evidence="5" type="ORF">B0O44_1071</name>
</gene>
<dbReference type="InterPro" id="IPR047589">
    <property type="entry name" value="DUF11_rpt"/>
</dbReference>
<accession>A0A318U8U5</accession>
<dbReference type="PANTHER" id="PTHR11481:SF60">
    <property type="entry name" value="IG-LIKE DOMAIN-CONTAINING PROTEIN"/>
    <property type="match status" value="1"/>
</dbReference>
<evidence type="ECO:0000256" key="2">
    <source>
        <dbReference type="ARBA" id="ARBA00023157"/>
    </source>
</evidence>
<dbReference type="SUPFAM" id="SSF48726">
    <property type="entry name" value="Immunoglobulin"/>
    <property type="match status" value="1"/>
</dbReference>
<evidence type="ECO:0000313" key="5">
    <source>
        <dbReference type="EMBL" id="PYF71386.1"/>
    </source>
</evidence>
<keyword evidence="1" id="KW-0732">Signal</keyword>
<dbReference type="GO" id="GO:0007166">
    <property type="term" value="P:cell surface receptor signaling pathway"/>
    <property type="evidence" value="ECO:0007669"/>
    <property type="project" value="TreeGrafter"/>
</dbReference>
<reference evidence="5 6" key="1">
    <citation type="submission" date="2018-06" db="EMBL/GenBank/DDBJ databases">
        <title>Genomic Encyclopedia of Archaeal and Bacterial Type Strains, Phase II (KMG-II): from individual species to whole genera.</title>
        <authorList>
            <person name="Goeker M."/>
        </authorList>
    </citation>
    <scope>NUCLEOTIDE SEQUENCE [LARGE SCALE GENOMIC DNA]</scope>
    <source>
        <strain evidence="5 6">DSM 27372</strain>
    </source>
</reference>
<evidence type="ECO:0000259" key="4">
    <source>
        <dbReference type="Pfam" id="PF24346"/>
    </source>
</evidence>
<dbReference type="PANTHER" id="PTHR11481">
    <property type="entry name" value="IMMUNOGLOBULIN FC RECEPTOR"/>
    <property type="match status" value="1"/>
</dbReference>
<dbReference type="NCBIfam" id="TIGR04131">
    <property type="entry name" value="Bac_Flav_CTERM"/>
    <property type="match status" value="1"/>
</dbReference>
<evidence type="ECO:0000259" key="3">
    <source>
        <dbReference type="Pfam" id="PF19406"/>
    </source>
</evidence>
<evidence type="ECO:0000256" key="1">
    <source>
        <dbReference type="ARBA" id="ARBA00022729"/>
    </source>
</evidence>
<dbReference type="GO" id="GO:0009897">
    <property type="term" value="C:external side of plasma membrane"/>
    <property type="evidence" value="ECO:0007669"/>
    <property type="project" value="TreeGrafter"/>
</dbReference>
<sequence length="968" mass="103768">TLSSNVMGTLQWYKDGAKIVGATGSKYIVKSSGKYSLTVTDTNTCPSDPSNVMTIQVNPLPMAPVITADKLVFCEKDSATLSSNVTGTLQWYKDGSKIVGATKNTYVVKSSGKYSLTVTDTNTCPSDPSNVITIQVNALPVAPVITADKLVFCEKDSATLSSSVTGTLQWYKDGAKIAGATDSKYIVKSSGKYSLTVTDTNTCPSDPSNVITIQVNALPTAPVITADKLVFCEKDSATLTSNVPGNLQWYKDGAKIAGATGSKYIVKSSGKYSLTVTDTNTCPSDPSNVITIQVNPLPVAPVVTAGTTTFCSGGSVTLTSDVPAGNQWYKEGVKIDGATGKTYIANESGLYTVSVKNVNTCTSNQSDPIKVTVVAFPEKPVISPSGTTSFCEGSSVVLSSSSTNGNQWYKNGILMPGEIGQYLKVGEVGMYSLKVTNSTGCESERSVLTSVTVKPVPVGFNDQINSLNCTRSSFSYDLQLKNIDNLSKGGNAVPSEFTWTVSSSVNGAVNGTGKTISATLINTTTSEQEVVYNVVPKGIDGGCEGKAFTITVKVPVCIDLSISKTADKNQVSAVGEKIRYTITVHNTGNASHHQLSLNDPLLGGILNNPKGDNGNKILEKDESWVYEGVYVVTQKDFDQNGAPTENLAKIINTASVSSLEQPIAKSAVAEVDLKINPSIRLVKTAALNKDFKTITYTFRIRNTGNVTLYDLKLSDPKIISSVVLKPDFLAPGASVMIQADYTITEAEKIAGNVSNTALVKGYTKPGSLVEDISGTREDNDEPTIIDIVRYPIAIDDFAKTKADAEVPVPVVDNDKPSLFPLDRSTVELKSMPLNGSVLLHKDGNLTYMPNKGYFGTEKFTYKIKDSNGMSSNVAVVTINIAPPDLEIPNTFTPNGDGKNDTFKIKGRENYDVLDLSVYNRWGDEVYRNKNYKDEWDGSGLNEGTYFYVLKLKKGGLEETRKSWILLKR</sequence>
<dbReference type="GO" id="GO:0004888">
    <property type="term" value="F:transmembrane signaling receptor activity"/>
    <property type="evidence" value="ECO:0007669"/>
    <property type="project" value="TreeGrafter"/>
</dbReference>
<dbReference type="Pfam" id="PF17963">
    <property type="entry name" value="Big_9"/>
    <property type="match status" value="1"/>
</dbReference>
<feature type="non-terminal residue" evidence="5">
    <location>
        <position position="1"/>
    </location>
</feature>
<keyword evidence="2" id="KW-1015">Disulfide bond</keyword>
<evidence type="ECO:0000313" key="6">
    <source>
        <dbReference type="Proteomes" id="UP000248198"/>
    </source>
</evidence>
<keyword evidence="6" id="KW-1185">Reference proteome</keyword>
<dbReference type="InterPro" id="IPR055354">
    <property type="entry name" value="DUF7507"/>
</dbReference>
<dbReference type="AlphaFoldDB" id="A0A318U8U5"/>
<dbReference type="InterPro" id="IPR013783">
    <property type="entry name" value="Ig-like_fold"/>
</dbReference>
<dbReference type="Gene3D" id="2.60.40.3440">
    <property type="match status" value="1"/>
</dbReference>
<dbReference type="InterPro" id="IPR050488">
    <property type="entry name" value="Ig_Fc_receptor"/>
</dbReference>
<feature type="domain" description="DUF7507" evidence="4">
    <location>
        <begin position="560"/>
        <end position="641"/>
    </location>
</feature>
<name>A0A318U8U5_9SPHI</name>
<protein>
    <submittedName>
        <fullName evidence="5">Putative repeat protein (TIGR01451 family)/gliding motility-associated-like protein</fullName>
    </submittedName>
</protein>
<dbReference type="Pfam" id="PF19406">
    <property type="entry name" value="PKD_5"/>
    <property type="match status" value="1"/>
</dbReference>
<dbReference type="Pfam" id="PF13585">
    <property type="entry name" value="CHU_C"/>
    <property type="match status" value="1"/>
</dbReference>
<dbReference type="GO" id="GO:0006955">
    <property type="term" value="P:immune response"/>
    <property type="evidence" value="ECO:0007669"/>
    <property type="project" value="TreeGrafter"/>
</dbReference>
<dbReference type="Gene3D" id="2.60.40.10">
    <property type="entry name" value="Immunoglobulins"/>
    <property type="match status" value="6"/>
</dbReference>
<organism evidence="5 6">
    <name type="scientific">Pedobacter nutrimenti</name>
    <dbReference type="NCBI Taxonomy" id="1241337"/>
    <lineage>
        <taxon>Bacteria</taxon>
        <taxon>Pseudomonadati</taxon>
        <taxon>Bacteroidota</taxon>
        <taxon>Sphingobacteriia</taxon>
        <taxon>Sphingobacteriales</taxon>
        <taxon>Sphingobacteriaceae</taxon>
        <taxon>Pedobacter</taxon>
    </lineage>
</organism>
<dbReference type="OrthoDB" id="1488276at2"/>
<dbReference type="RefSeq" id="WP_146229868.1">
    <property type="nucleotide sequence ID" value="NZ_QKLU01000007.1"/>
</dbReference>